<proteinExistence type="predicted"/>
<comment type="caution">
    <text evidence="2">The sequence shown here is derived from an EMBL/GenBank/DDBJ whole genome shotgun (WGS) entry which is preliminary data.</text>
</comment>
<gene>
    <name evidence="2" type="ORF">EFL95_18015</name>
</gene>
<evidence type="ECO:0000313" key="3">
    <source>
        <dbReference type="Proteomes" id="UP000277094"/>
    </source>
</evidence>
<dbReference type="EMBL" id="RJSG01000006">
    <property type="protein sequence ID" value="RNL75323.1"/>
    <property type="molecule type" value="Genomic_DNA"/>
</dbReference>
<protein>
    <submittedName>
        <fullName evidence="2">Uncharacterized protein</fullName>
    </submittedName>
</protein>
<sequence>MFLFDTESGANRGFPNRSYIGATAGDLSRLSGKDVATYVDEKGQIVWLQVGRDRYPLDERTQAREVRSLGGLVSRVIVTSVGLPTVTLTQRTPGRQVHAIAHLIDSPQARETYRTVKDPAGGPGIEAVRAGGLVPEPRLEA</sequence>
<organism evidence="2 3">
    <name type="scientific">Nocardioides marmorisolisilvae</name>
    <dbReference type="NCBI Taxonomy" id="1542737"/>
    <lineage>
        <taxon>Bacteria</taxon>
        <taxon>Bacillati</taxon>
        <taxon>Actinomycetota</taxon>
        <taxon>Actinomycetes</taxon>
        <taxon>Propionibacteriales</taxon>
        <taxon>Nocardioidaceae</taxon>
        <taxon>Nocardioides</taxon>
    </lineage>
</organism>
<dbReference type="Proteomes" id="UP000277094">
    <property type="component" value="Unassembled WGS sequence"/>
</dbReference>
<evidence type="ECO:0000313" key="2">
    <source>
        <dbReference type="EMBL" id="RNL75323.1"/>
    </source>
</evidence>
<evidence type="ECO:0000256" key="1">
    <source>
        <dbReference type="SAM" id="MobiDB-lite"/>
    </source>
</evidence>
<name>A0A3N0DJB1_9ACTN</name>
<keyword evidence="3" id="KW-1185">Reference proteome</keyword>
<accession>A0A3N0DJB1</accession>
<reference evidence="2 3" key="1">
    <citation type="submission" date="2018-11" db="EMBL/GenBank/DDBJ databases">
        <authorList>
            <person name="Li F."/>
        </authorList>
    </citation>
    <scope>NUCLEOTIDE SEQUENCE [LARGE SCALE GENOMIC DNA]</scope>
    <source>
        <strain evidence="2 3">KIS18-7</strain>
    </source>
</reference>
<dbReference type="AlphaFoldDB" id="A0A3N0DJB1"/>
<feature type="region of interest" description="Disordered" evidence="1">
    <location>
        <begin position="118"/>
        <end position="141"/>
    </location>
</feature>